<dbReference type="Gramene" id="Mp5g03010.1">
    <property type="protein sequence ID" value="Mp5g03010.1.cds"/>
    <property type="gene ID" value="Mp5g03010"/>
</dbReference>
<dbReference type="InterPro" id="IPR016135">
    <property type="entry name" value="UBQ-conjugating_enzyme/RWD"/>
</dbReference>
<dbReference type="SMART" id="SM00647">
    <property type="entry name" value="IBR"/>
    <property type="match status" value="2"/>
</dbReference>
<feature type="domain" description="RING-type" evidence="15">
    <location>
        <begin position="403"/>
        <end position="629"/>
    </location>
</feature>
<evidence type="ECO:0000256" key="1">
    <source>
        <dbReference type="ARBA" id="ARBA00001798"/>
    </source>
</evidence>
<dbReference type="InterPro" id="IPR031127">
    <property type="entry name" value="E3_UB_ligase_RBR"/>
</dbReference>
<dbReference type="PROSITE" id="PS50089">
    <property type="entry name" value="ZF_RING_2"/>
    <property type="match status" value="1"/>
</dbReference>
<dbReference type="CDD" id="cd23820">
    <property type="entry name" value="RWD_RNF14"/>
    <property type="match status" value="1"/>
</dbReference>
<dbReference type="PROSITE" id="PS50908">
    <property type="entry name" value="RWD"/>
    <property type="match status" value="1"/>
</dbReference>
<evidence type="ECO:0000256" key="7">
    <source>
        <dbReference type="ARBA" id="ARBA00022737"/>
    </source>
</evidence>
<dbReference type="GO" id="GO:0016567">
    <property type="term" value="P:protein ubiquitination"/>
    <property type="evidence" value="ECO:0007669"/>
    <property type="project" value="InterPro"/>
</dbReference>
<keyword evidence="17" id="KW-1185">Reference proteome</keyword>
<evidence type="ECO:0000256" key="11">
    <source>
        <dbReference type="PROSITE-ProRule" id="PRU00175"/>
    </source>
</evidence>
<dbReference type="InterPro" id="IPR001841">
    <property type="entry name" value="Znf_RING"/>
</dbReference>
<dbReference type="OrthoDB" id="1431934at2759"/>
<dbReference type="Pfam" id="PF01485">
    <property type="entry name" value="IBR"/>
    <property type="match status" value="1"/>
</dbReference>
<dbReference type="GO" id="GO:0000151">
    <property type="term" value="C:ubiquitin ligase complex"/>
    <property type="evidence" value="ECO:0000318"/>
    <property type="project" value="GO_Central"/>
</dbReference>
<evidence type="ECO:0000259" key="13">
    <source>
        <dbReference type="PROSITE" id="PS50089"/>
    </source>
</evidence>
<feature type="compositionally biased region" description="Basic residues" evidence="12">
    <location>
        <begin position="64"/>
        <end position="73"/>
    </location>
</feature>
<feature type="compositionally biased region" description="Polar residues" evidence="12">
    <location>
        <begin position="254"/>
        <end position="266"/>
    </location>
</feature>
<dbReference type="FunFam" id="3.30.40.10:FF:000358">
    <property type="entry name" value="RBR-type E3 ubiquitin transferase"/>
    <property type="match status" value="1"/>
</dbReference>
<dbReference type="SMART" id="SM00591">
    <property type="entry name" value="RWD"/>
    <property type="match status" value="1"/>
</dbReference>
<dbReference type="EC" id="2.3.2.31" evidence="4"/>
<evidence type="ECO:0000256" key="12">
    <source>
        <dbReference type="SAM" id="MobiDB-lite"/>
    </source>
</evidence>
<dbReference type="GO" id="GO:0061630">
    <property type="term" value="F:ubiquitin protein ligase activity"/>
    <property type="evidence" value="ECO:0000318"/>
    <property type="project" value="GO_Central"/>
</dbReference>
<dbReference type="PANTHER" id="PTHR11685">
    <property type="entry name" value="RBR FAMILY RING FINGER AND IBR DOMAIN-CONTAINING"/>
    <property type="match status" value="1"/>
</dbReference>
<organism evidence="16 17">
    <name type="scientific">Marchantia polymorpha</name>
    <name type="common">Common liverwort</name>
    <name type="synonym">Marchantia aquatica</name>
    <dbReference type="NCBI Taxonomy" id="3197"/>
    <lineage>
        <taxon>Eukaryota</taxon>
        <taxon>Viridiplantae</taxon>
        <taxon>Streptophyta</taxon>
        <taxon>Embryophyta</taxon>
        <taxon>Marchantiophyta</taxon>
        <taxon>Marchantiopsida</taxon>
        <taxon>Marchantiidae</taxon>
        <taxon>Marchantiales</taxon>
        <taxon>Marchantiaceae</taxon>
        <taxon>Marchantia</taxon>
    </lineage>
</organism>
<evidence type="ECO:0000313" key="16">
    <source>
        <dbReference type="EMBL" id="PTQ30445.1"/>
    </source>
</evidence>
<feature type="domain" description="RWD" evidence="14">
    <location>
        <begin position="193"/>
        <end position="347"/>
    </location>
</feature>
<evidence type="ECO:0000256" key="3">
    <source>
        <dbReference type="ARBA" id="ARBA00005884"/>
    </source>
</evidence>
<evidence type="ECO:0000256" key="8">
    <source>
        <dbReference type="ARBA" id="ARBA00022771"/>
    </source>
</evidence>
<evidence type="ECO:0000259" key="14">
    <source>
        <dbReference type="PROSITE" id="PS50908"/>
    </source>
</evidence>
<dbReference type="SUPFAM" id="SSF54495">
    <property type="entry name" value="UBC-like"/>
    <property type="match status" value="1"/>
</dbReference>
<dbReference type="GO" id="GO:0005737">
    <property type="term" value="C:cytoplasm"/>
    <property type="evidence" value="ECO:0000318"/>
    <property type="project" value="GO_Central"/>
</dbReference>
<feature type="domain" description="RING-type" evidence="13">
    <location>
        <begin position="407"/>
        <end position="452"/>
    </location>
</feature>
<protein>
    <recommendedName>
        <fullName evidence="4">RBR-type E3 ubiquitin transferase</fullName>
        <ecNumber evidence="4">2.3.2.31</ecNumber>
    </recommendedName>
</protein>
<dbReference type="Pfam" id="PF26200">
    <property type="entry name" value="Rcat_RNF216"/>
    <property type="match status" value="1"/>
</dbReference>
<dbReference type="InterPro" id="IPR017907">
    <property type="entry name" value="Znf_RING_CS"/>
</dbReference>
<dbReference type="CDD" id="cd20341">
    <property type="entry name" value="BRcat_RBR_RNF14"/>
    <property type="match status" value="1"/>
</dbReference>
<keyword evidence="7" id="KW-0677">Repeat</keyword>
<dbReference type="GO" id="GO:0031624">
    <property type="term" value="F:ubiquitin conjugating enzyme binding"/>
    <property type="evidence" value="ECO:0000318"/>
    <property type="project" value="GO_Central"/>
</dbReference>
<feature type="compositionally biased region" description="Low complexity" evidence="12">
    <location>
        <begin position="243"/>
        <end position="253"/>
    </location>
</feature>
<dbReference type="Proteomes" id="UP000244005">
    <property type="component" value="Unassembled WGS sequence"/>
</dbReference>
<dbReference type="SUPFAM" id="SSF57850">
    <property type="entry name" value="RING/U-box"/>
    <property type="match status" value="4"/>
</dbReference>
<dbReference type="GO" id="GO:0006511">
    <property type="term" value="P:ubiquitin-dependent protein catabolic process"/>
    <property type="evidence" value="ECO:0000318"/>
    <property type="project" value="GO_Central"/>
</dbReference>
<dbReference type="PROSITE" id="PS51873">
    <property type="entry name" value="TRIAD"/>
    <property type="match status" value="1"/>
</dbReference>
<keyword evidence="8 11" id="KW-0863">Zinc-finger</keyword>
<name>A0A2R6W9B9_MARPO</name>
<feature type="region of interest" description="Disordered" evidence="12">
    <location>
        <begin position="20"/>
        <end position="125"/>
    </location>
</feature>
<dbReference type="Gene3D" id="3.30.40.10">
    <property type="entry name" value="Zinc/RING finger domain, C3HC4 (zinc finger)"/>
    <property type="match status" value="1"/>
</dbReference>
<reference evidence="17" key="1">
    <citation type="journal article" date="2017" name="Cell">
        <title>Insights into land plant evolution garnered from the Marchantia polymorpha genome.</title>
        <authorList>
            <person name="Bowman J.L."/>
            <person name="Kohchi T."/>
            <person name="Yamato K.T."/>
            <person name="Jenkins J."/>
            <person name="Shu S."/>
            <person name="Ishizaki K."/>
            <person name="Yamaoka S."/>
            <person name="Nishihama R."/>
            <person name="Nakamura Y."/>
            <person name="Berger F."/>
            <person name="Adam C."/>
            <person name="Aki S.S."/>
            <person name="Althoff F."/>
            <person name="Araki T."/>
            <person name="Arteaga-Vazquez M.A."/>
            <person name="Balasubrmanian S."/>
            <person name="Barry K."/>
            <person name="Bauer D."/>
            <person name="Boehm C.R."/>
            <person name="Briginshaw L."/>
            <person name="Caballero-Perez J."/>
            <person name="Catarino B."/>
            <person name="Chen F."/>
            <person name="Chiyoda S."/>
            <person name="Chovatia M."/>
            <person name="Davies K.M."/>
            <person name="Delmans M."/>
            <person name="Demura T."/>
            <person name="Dierschke T."/>
            <person name="Dolan L."/>
            <person name="Dorantes-Acosta A.E."/>
            <person name="Eklund D.M."/>
            <person name="Florent S.N."/>
            <person name="Flores-Sandoval E."/>
            <person name="Fujiyama A."/>
            <person name="Fukuzawa H."/>
            <person name="Galik B."/>
            <person name="Grimanelli D."/>
            <person name="Grimwood J."/>
            <person name="Grossniklaus U."/>
            <person name="Hamada T."/>
            <person name="Haseloff J."/>
            <person name="Hetherington A.J."/>
            <person name="Higo A."/>
            <person name="Hirakawa Y."/>
            <person name="Hundley H.N."/>
            <person name="Ikeda Y."/>
            <person name="Inoue K."/>
            <person name="Inoue S.I."/>
            <person name="Ishida S."/>
            <person name="Jia Q."/>
            <person name="Kakita M."/>
            <person name="Kanazawa T."/>
            <person name="Kawai Y."/>
            <person name="Kawashima T."/>
            <person name="Kennedy M."/>
            <person name="Kinose K."/>
            <person name="Kinoshita T."/>
            <person name="Kohara Y."/>
            <person name="Koide E."/>
            <person name="Komatsu K."/>
            <person name="Kopischke S."/>
            <person name="Kubo M."/>
            <person name="Kyozuka J."/>
            <person name="Lagercrantz U."/>
            <person name="Lin S.S."/>
            <person name="Lindquist E."/>
            <person name="Lipzen A.M."/>
            <person name="Lu C.W."/>
            <person name="De Luna E."/>
            <person name="Martienssen R.A."/>
            <person name="Minamino N."/>
            <person name="Mizutani M."/>
            <person name="Mizutani M."/>
            <person name="Mochizuki N."/>
            <person name="Monte I."/>
            <person name="Mosher R."/>
            <person name="Nagasaki H."/>
            <person name="Nakagami H."/>
            <person name="Naramoto S."/>
            <person name="Nishitani K."/>
            <person name="Ohtani M."/>
            <person name="Okamoto T."/>
            <person name="Okumura M."/>
            <person name="Phillips J."/>
            <person name="Pollak B."/>
            <person name="Reinders A."/>
            <person name="Rovekamp M."/>
            <person name="Sano R."/>
            <person name="Sawa S."/>
            <person name="Schmid M.W."/>
            <person name="Shirakawa M."/>
            <person name="Solano R."/>
            <person name="Spunde A."/>
            <person name="Suetsugu N."/>
            <person name="Sugano S."/>
            <person name="Sugiyama A."/>
            <person name="Sun R."/>
            <person name="Suzuki Y."/>
            <person name="Takenaka M."/>
            <person name="Takezawa D."/>
            <person name="Tomogane H."/>
            <person name="Tsuzuki M."/>
            <person name="Ueda T."/>
            <person name="Umeda M."/>
            <person name="Ward J.M."/>
            <person name="Watanabe Y."/>
            <person name="Yazaki K."/>
            <person name="Yokoyama R."/>
            <person name="Yoshitake Y."/>
            <person name="Yotsui I."/>
            <person name="Zachgo S."/>
            <person name="Schmutz J."/>
        </authorList>
    </citation>
    <scope>NUCLEOTIDE SEQUENCE [LARGE SCALE GENOMIC DNA]</scope>
    <source>
        <strain evidence="17">Tak-1</strain>
    </source>
</reference>
<comment type="catalytic activity">
    <reaction evidence="1">
        <text>[E2 ubiquitin-conjugating enzyme]-S-ubiquitinyl-L-cysteine + [acceptor protein]-L-lysine = [E2 ubiquitin-conjugating enzyme]-L-cysteine + [acceptor protein]-N(6)-ubiquitinyl-L-lysine.</text>
        <dbReference type="EC" id="2.3.2.31"/>
    </reaction>
</comment>
<dbReference type="InterPro" id="IPR006575">
    <property type="entry name" value="RWD_dom"/>
</dbReference>
<dbReference type="Pfam" id="PF05773">
    <property type="entry name" value="RWD"/>
    <property type="match status" value="1"/>
</dbReference>
<sequence length="714" mass="80702">MNRWRKEKVKYVKDVYVAKDRAASEDHSDAEAVGSPGDRELEAAARANFGEFVSGGNSAETRKSARQRRKHAASKCNVVPGSPRDRQVLSAVDRHVKDDVGASDSHCHSDTCDPPSDLTPSASDSQAVACNGENKLENGEGNSVEGQYREAAVPGRTHGGESVPQRLERFMKACVIPSLSPEQFESNVQEQEDEIMALEAIYGEDFKRFNNENIKTPSFAISVNVDISENIILWAEHPSTADSSSSVGSEPSSTIDGSSVASTSGASEKDSMHSFTVQSLPPFRLVYTLPVSYPSHSPPLFTLSSMWLNSAKLSRLCSALDKIWAEQKGQVVLYSWIEWLQTQSLTFLGMFEKLELGPYTVDGEICRQDSDERASSGCISFESDIARLLRHNEERRNEEFCKAIHTCYICFSEHLGKDFARLPCQHIFCMDCMQTLATVHVKEGSVNKLNCPDTSCRGSIPPYLLKELLEEEVFQRWEDLVLQRSLDAMMDIVYCPRCKTVCIEEEDNFVQCTKCFYSFCSLCRQSWHVGQECMSAEARLKILQGRRNMGQSDEDQRRKEEELRNEMMNMNYVRREAKQCPKCKMAISKSEGCNKMVCSNCDQFFCFKCGEAIKGYDHFADGQCELFVEVQEIARWQPEALLLQQQAQAELELWPERGRQCPNCRQLNVKTRNNNHIYCWACRSSYCCLCYKVVRRTSEHYGSGPSKCRQHTAD</sequence>
<dbReference type="InterPro" id="IPR002867">
    <property type="entry name" value="IBR_dom"/>
</dbReference>
<evidence type="ECO:0000256" key="5">
    <source>
        <dbReference type="ARBA" id="ARBA00022679"/>
    </source>
</evidence>
<accession>A0A2R6W9B9</accession>
<dbReference type="Gene3D" id="1.20.120.1750">
    <property type="match status" value="1"/>
</dbReference>
<feature type="region of interest" description="Disordered" evidence="12">
    <location>
        <begin position="240"/>
        <end position="267"/>
    </location>
</feature>
<dbReference type="GO" id="GO:0008270">
    <property type="term" value="F:zinc ion binding"/>
    <property type="evidence" value="ECO:0007669"/>
    <property type="project" value="UniProtKB-KW"/>
</dbReference>
<comment type="similarity">
    <text evidence="3">Belongs to the RBR family. Ariadne subfamily.</text>
</comment>
<feature type="compositionally biased region" description="Basic and acidic residues" evidence="12">
    <location>
        <begin position="20"/>
        <end position="30"/>
    </location>
</feature>
<dbReference type="PROSITE" id="PS00518">
    <property type="entry name" value="ZF_RING_1"/>
    <property type="match status" value="1"/>
</dbReference>
<evidence type="ECO:0000313" key="17">
    <source>
        <dbReference type="Proteomes" id="UP000244005"/>
    </source>
</evidence>
<dbReference type="EMBL" id="KZ772796">
    <property type="protein sequence ID" value="PTQ30445.1"/>
    <property type="molecule type" value="Genomic_DNA"/>
</dbReference>
<keyword evidence="10" id="KW-0862">Zinc</keyword>
<dbReference type="AlphaFoldDB" id="A0A2R6W9B9"/>
<evidence type="ECO:0000256" key="6">
    <source>
        <dbReference type="ARBA" id="ARBA00022723"/>
    </source>
</evidence>
<dbReference type="SMART" id="SM00184">
    <property type="entry name" value="RING"/>
    <property type="match status" value="4"/>
</dbReference>
<keyword evidence="9" id="KW-0833">Ubl conjugation pathway</keyword>
<dbReference type="Gene3D" id="3.10.110.10">
    <property type="entry name" value="Ubiquitin Conjugating Enzyme"/>
    <property type="match status" value="1"/>
</dbReference>
<dbReference type="InterPro" id="IPR013083">
    <property type="entry name" value="Znf_RING/FYVE/PHD"/>
</dbReference>
<evidence type="ECO:0000256" key="9">
    <source>
        <dbReference type="ARBA" id="ARBA00022786"/>
    </source>
</evidence>
<evidence type="ECO:0000256" key="2">
    <source>
        <dbReference type="ARBA" id="ARBA00003976"/>
    </source>
</evidence>
<keyword evidence="6" id="KW-0479">Metal-binding</keyword>
<dbReference type="InterPro" id="IPR044066">
    <property type="entry name" value="TRIAD_supradom"/>
</dbReference>
<evidence type="ECO:0000259" key="15">
    <source>
        <dbReference type="PROSITE" id="PS51873"/>
    </source>
</evidence>
<comment type="function">
    <text evidence="2">Might act as an E3 ubiquitin-protein ligase, or as part of E3 complex, which accepts ubiquitin from specific E2 ubiquitin-conjugating enzymes and then transfers it to substrates.</text>
</comment>
<keyword evidence="5" id="KW-0808">Transferase</keyword>
<evidence type="ECO:0000256" key="4">
    <source>
        <dbReference type="ARBA" id="ARBA00012251"/>
    </source>
</evidence>
<evidence type="ECO:0000256" key="10">
    <source>
        <dbReference type="ARBA" id="ARBA00022833"/>
    </source>
</evidence>
<feature type="compositionally biased region" description="Basic and acidic residues" evidence="12">
    <location>
        <begin position="83"/>
        <end position="111"/>
    </location>
</feature>
<gene>
    <name evidence="16" type="ORF">MARPO_0124s0022</name>
</gene>
<proteinExistence type="inferred from homology"/>